<reference evidence="1 2" key="1">
    <citation type="submission" date="2022-10" db="EMBL/GenBank/DDBJ databases">
        <title>Complete genome sequence of Exiguobacterium profundum TSS-3 isolated from an extremely saline-alkaline spring located in Ixtapa, Chiapas-Mexico.</title>
        <authorList>
            <person name="Rincon-Rosales R."/>
            <person name="Rogel M.A."/>
            <person name="Rincon-Molina C.I."/>
            <person name="Guerrero G."/>
            <person name="Manzano-Gomez L.A."/>
            <person name="Lopez-Lopez A."/>
            <person name="Rincon Molina F.A."/>
            <person name="Martinez-Romero E."/>
        </authorList>
    </citation>
    <scope>NUCLEOTIDE SEQUENCE [LARGE SCALE GENOMIC DNA]</scope>
    <source>
        <strain evidence="1 2">TSS-3</strain>
    </source>
</reference>
<dbReference type="EMBL" id="CP109617">
    <property type="protein sequence ID" value="WED55689.1"/>
    <property type="molecule type" value="Genomic_DNA"/>
</dbReference>
<name>A0ABY8B0M8_9BACL</name>
<evidence type="ECO:0000313" key="2">
    <source>
        <dbReference type="Proteomes" id="UP001219957"/>
    </source>
</evidence>
<dbReference type="Proteomes" id="UP001219957">
    <property type="component" value="Chromosome"/>
</dbReference>
<accession>A0ABY8B0M8</accession>
<proteinExistence type="predicted"/>
<organism evidence="1 2">
    <name type="scientific">Exiguobacterium profundum</name>
    <dbReference type="NCBI Taxonomy" id="307643"/>
    <lineage>
        <taxon>Bacteria</taxon>
        <taxon>Bacillati</taxon>
        <taxon>Bacillota</taxon>
        <taxon>Bacilli</taxon>
        <taxon>Bacillales</taxon>
        <taxon>Bacillales Family XII. Incertae Sedis</taxon>
        <taxon>Exiguobacterium</taxon>
    </lineage>
</organism>
<dbReference type="RefSeq" id="WP_214686029.1">
    <property type="nucleotide sequence ID" value="NZ_CAXPIM010000105.1"/>
</dbReference>
<keyword evidence="2" id="KW-1185">Reference proteome</keyword>
<evidence type="ECO:0000313" key="1">
    <source>
        <dbReference type="EMBL" id="WED55689.1"/>
    </source>
</evidence>
<gene>
    <name evidence="1" type="ORF">OE059_02205</name>
</gene>
<sequence>MKRVMKTIGTTLLAIGLMGIGLAGFLFFTSPGQASLSQLSLAALQVEQQMEQVDTKWDEWEDDLERRIEQAIPEGVRLFFAD</sequence>
<protein>
    <submittedName>
        <fullName evidence="1">Uncharacterized protein</fullName>
    </submittedName>
</protein>